<dbReference type="RefSeq" id="WP_046328421.1">
    <property type="nucleotide sequence ID" value="NZ_CP011280.1"/>
</dbReference>
<dbReference type="HOGENOM" id="CLU_1160473_0_0_0"/>
<dbReference type="Proteomes" id="UP000033103">
    <property type="component" value="Chromosome"/>
</dbReference>
<evidence type="ECO:0000313" key="1">
    <source>
        <dbReference type="EMBL" id="AKC95315.1"/>
    </source>
</evidence>
<reference evidence="1 2" key="1">
    <citation type="journal article" date="2012" name="BMC Genomics">
        <title>Genomic sequence analysis and characterization of Sneathia amnii sp. nov.</title>
        <authorList>
            <consortium name="Vaginal Microbiome Consortium (additional members)"/>
            <person name="Harwich M.D.Jr."/>
            <person name="Serrano M.G."/>
            <person name="Fettweis J.M."/>
            <person name="Alves J.M."/>
            <person name="Reimers M.A."/>
            <person name="Buck G.A."/>
            <person name="Jefferson K.K."/>
        </authorList>
    </citation>
    <scope>NUCLEOTIDE SEQUENCE [LARGE SCALE GENOMIC DNA]</scope>
    <source>
        <strain evidence="1 2">SN35</strain>
    </source>
</reference>
<keyword evidence="2" id="KW-1185">Reference proteome</keyword>
<organism evidence="1 2">
    <name type="scientific">Sneathia vaginalis</name>
    <dbReference type="NCBI Taxonomy" id="187101"/>
    <lineage>
        <taxon>Bacteria</taxon>
        <taxon>Fusobacteriati</taxon>
        <taxon>Fusobacteriota</taxon>
        <taxon>Fusobacteriia</taxon>
        <taxon>Fusobacteriales</taxon>
        <taxon>Leptotrichiaceae</taxon>
        <taxon>Sneathia</taxon>
    </lineage>
</organism>
<accession>A0A0E3ZB49</accession>
<dbReference type="EMBL" id="CP011280">
    <property type="protein sequence ID" value="AKC95315.1"/>
    <property type="molecule type" value="Genomic_DNA"/>
</dbReference>
<dbReference type="AlphaFoldDB" id="A0A0E3ZB49"/>
<name>A0A0E3ZB49_9FUSO</name>
<gene>
    <name evidence="1" type="ORF">VC03_01890</name>
</gene>
<evidence type="ECO:0000313" key="2">
    <source>
        <dbReference type="Proteomes" id="UP000033103"/>
    </source>
</evidence>
<dbReference type="OrthoDB" id="95201at2"/>
<dbReference type="PATRIC" id="fig|1069640.6.peg.360"/>
<dbReference type="STRING" id="187101.VC03_01890"/>
<protein>
    <submittedName>
        <fullName evidence="1">Uncharacterized protein</fullName>
    </submittedName>
</protein>
<dbReference type="KEGG" id="sns:VC03_01890"/>
<proteinExistence type="predicted"/>
<sequence>MNDIKYKFETEYGEFYLVENSKYDETMKYPVFVSKDLKDFGEVVLLNYPLPVLKTKNEEVITHLKKAWDEGYSDFLSDIVGKNNFSHMYKRGDDFYLILRNKDFQIQDTCNLAIFSKGVNEIDELGTMEITKKISSEILELDQNLQSCGSLDLILELLEENTDMKKYIEFIKKNIKESDMDDLFFFDEYIYELFSKKYMEVLNDVAPYKHDGFGIKGVERFVDRVLKNEYNDECKCCNV</sequence>